<dbReference type="InterPro" id="IPR002885">
    <property type="entry name" value="PPR_rpt"/>
</dbReference>
<name>A0A163JEL0_ABSGL</name>
<feature type="compositionally biased region" description="Basic and acidic residues" evidence="3">
    <location>
        <begin position="96"/>
        <end position="108"/>
    </location>
</feature>
<dbReference type="NCBIfam" id="TIGR00756">
    <property type="entry name" value="PPR"/>
    <property type="match status" value="4"/>
</dbReference>
<feature type="repeat" description="PPR" evidence="2">
    <location>
        <begin position="477"/>
        <end position="511"/>
    </location>
</feature>
<dbReference type="InterPro" id="IPR033443">
    <property type="entry name" value="PROP1-like_PPR_dom"/>
</dbReference>
<dbReference type="OMA" id="PELAWEC"/>
<dbReference type="GO" id="GO:0003729">
    <property type="term" value="F:mRNA binding"/>
    <property type="evidence" value="ECO:0007669"/>
    <property type="project" value="TreeGrafter"/>
</dbReference>
<dbReference type="EMBL" id="LT553497">
    <property type="protein sequence ID" value="SAM00911.1"/>
    <property type="molecule type" value="Genomic_DNA"/>
</dbReference>
<gene>
    <name evidence="5" type="primary">ABSGL_06647.1 scaffold 8661</name>
</gene>
<dbReference type="Pfam" id="PF01535">
    <property type="entry name" value="PPR"/>
    <property type="match status" value="1"/>
</dbReference>
<feature type="repeat" description="PPR" evidence="2">
    <location>
        <begin position="739"/>
        <end position="773"/>
    </location>
</feature>
<dbReference type="AlphaFoldDB" id="A0A163JEL0"/>
<keyword evidence="1" id="KW-0677">Repeat</keyword>
<dbReference type="Pfam" id="PF17177">
    <property type="entry name" value="PPR_long"/>
    <property type="match status" value="1"/>
</dbReference>
<evidence type="ECO:0000313" key="5">
    <source>
        <dbReference type="EMBL" id="SAM00911.1"/>
    </source>
</evidence>
<sequence length="1169" mass="133259">MNKQKTVNVWSTSQMCQSLWIESTHSTRLHLQRPSPRINGRSVCTTTCQLPHRASISKQQLPTTPQQWKQQQQQRYLLSSITSHCHTRHYSSSDSQHVRSDSSPHEKSVTTTTAATAAASSTSSRTVLSAALEQSDVSTAHSLVDITLQLLRRNNPRLAWECYTDLASKDLLRHVTTDQFKQLIKYFNHRSKHTQGLEYVLTLVEDMKHLGFQVGQKEKLMVMRLLGMNGKLKEMEKVFEDLGGSPDNKETILLALDSTAPAFPDVLPTTGNSSSNKNSYDPQKPYNIILTCYQEHASTVGPKVVAQKSMTYYGEMLDLGIRPSNAITRVLMENIRLGGCSSDTTELVWDWFWSKIGMNVGGKSRDLEPSLYREMVMYFTGAGRPEYALEVNDIMTKKNMPKDGRMMTALIHKVGRAGDIDKSMALLNDMMLGEGMVPDRITFNALIDIHTHKKPKPDLEGASRMYKMMQEVGLQPDVYTYGTLIDMFGKEGDLTMVRQLFSDLKSQQLTPSQHIYSSLLECFINNDDQKSALDVLRILRQKSTDNGGHGNSDKKLAATRDVQPNTVMYNILIKSYVKKNDLRRAFILIDLVDEAGLQLDAQTFTPVVAHFAGLGDVDAAHQVVDKMESYGVMGNPYTYTALLQAYAKAGDMEGTEELFADYAKRWRPNGHTFNPLLYVYIKKNETAKVFSTYKKMLQTFVKMTEHTYGILMYFYSQRREPRSVEALMKTMQSNDIKPGPVCWSILMQSYFRTNRSAEARQVMEQMVQAGVEPTWMTWTTLINGLVKNGELELAESVLLKTLERQQRQQDARLKEIKTHFGDYAMLANLNPKTGKHSLSSPDDHMYTQRLPTTVEDLLDQRLNSIHYQHRLPRITPPNHIFTPLVHGYTQSGQFDKARGIFMTMRQWDTPINQVTYATLMKLYLQEKRYDVVETIWEALRDQQKSTTVAMSSSSSPVSHVYLDGLGDTPLPRWNHHGNDDDGDDGSDKDDRLLSAITDDKDTKLTYPSITTTASSQQQPGNSISPFLLSIYLDSLMEQDHYDAIDSLWTTLTQEDYAFDEQNWNRYTISFVKRDDVMTACKVAYRHILEADEQDIPKHFRPGDKTQYFLDDSENHHQLHRRTCAAFAQAFDIAGHHHMGERRLRSLVLEKINHLIKEQDRKSLADTTIE</sequence>
<dbReference type="InParanoid" id="A0A163JEL0"/>
<keyword evidence="6" id="KW-1185">Reference proteome</keyword>
<feature type="region of interest" description="Disordered" evidence="3">
    <location>
        <begin position="88"/>
        <end position="120"/>
    </location>
</feature>
<evidence type="ECO:0000256" key="2">
    <source>
        <dbReference type="PROSITE-ProRule" id="PRU00708"/>
    </source>
</evidence>
<feature type="repeat" description="PPR" evidence="2">
    <location>
        <begin position="565"/>
        <end position="599"/>
    </location>
</feature>
<dbReference type="PANTHER" id="PTHR47938">
    <property type="entry name" value="RESPIRATORY COMPLEX I CHAPERONE (CIA84), PUTATIVE (AFU_ORTHOLOGUE AFUA_2G06020)-RELATED"/>
    <property type="match status" value="1"/>
</dbReference>
<dbReference type="Gene3D" id="1.25.40.10">
    <property type="entry name" value="Tetratricopeptide repeat domain"/>
    <property type="match status" value="4"/>
</dbReference>
<organism evidence="5">
    <name type="scientific">Absidia glauca</name>
    <name type="common">Pin mould</name>
    <dbReference type="NCBI Taxonomy" id="4829"/>
    <lineage>
        <taxon>Eukaryota</taxon>
        <taxon>Fungi</taxon>
        <taxon>Fungi incertae sedis</taxon>
        <taxon>Mucoromycota</taxon>
        <taxon>Mucoromycotina</taxon>
        <taxon>Mucoromycetes</taxon>
        <taxon>Mucorales</taxon>
        <taxon>Cunninghamellaceae</taxon>
        <taxon>Absidia</taxon>
    </lineage>
</organism>
<protein>
    <recommendedName>
        <fullName evidence="4">PROP1-like PPR domain-containing protein</fullName>
    </recommendedName>
</protein>
<feature type="domain" description="PROP1-like PPR" evidence="4">
    <location>
        <begin position="558"/>
        <end position="653"/>
    </location>
</feature>
<evidence type="ECO:0000256" key="1">
    <source>
        <dbReference type="ARBA" id="ARBA00022737"/>
    </source>
</evidence>
<dbReference type="SUPFAM" id="SSF48452">
    <property type="entry name" value="TPR-like"/>
    <property type="match status" value="1"/>
</dbReference>
<feature type="compositionally biased region" description="Low complexity" evidence="3">
    <location>
        <begin position="109"/>
        <end position="120"/>
    </location>
</feature>
<dbReference type="InterPro" id="IPR011990">
    <property type="entry name" value="TPR-like_helical_dom_sf"/>
</dbReference>
<evidence type="ECO:0000259" key="4">
    <source>
        <dbReference type="Pfam" id="PF17177"/>
    </source>
</evidence>
<dbReference type="PROSITE" id="PS51375">
    <property type="entry name" value="PPR"/>
    <property type="match status" value="7"/>
</dbReference>
<feature type="repeat" description="PPR" evidence="2">
    <location>
        <begin position="403"/>
        <end position="438"/>
    </location>
</feature>
<dbReference type="Proteomes" id="UP000078561">
    <property type="component" value="Unassembled WGS sequence"/>
</dbReference>
<accession>A0A163JEL0</accession>
<feature type="repeat" description="PPR" evidence="2">
    <location>
        <begin position="704"/>
        <end position="738"/>
    </location>
</feature>
<dbReference type="PANTHER" id="PTHR47938:SF35">
    <property type="entry name" value="PENTATRICOPEPTIDE REPEAT-CONTAINING PROTEIN 4, MITOCHONDRIAL-RELATED"/>
    <property type="match status" value="1"/>
</dbReference>
<proteinExistence type="predicted"/>
<evidence type="ECO:0000256" key="3">
    <source>
        <dbReference type="SAM" id="MobiDB-lite"/>
    </source>
</evidence>
<dbReference type="STRING" id="4829.A0A163JEL0"/>
<feature type="repeat" description="PPR" evidence="2">
    <location>
        <begin position="439"/>
        <end position="476"/>
    </location>
</feature>
<dbReference type="Pfam" id="PF13041">
    <property type="entry name" value="PPR_2"/>
    <property type="match status" value="2"/>
</dbReference>
<dbReference type="OrthoDB" id="185373at2759"/>
<feature type="region of interest" description="Disordered" evidence="3">
    <location>
        <begin position="971"/>
        <end position="991"/>
    </location>
</feature>
<feature type="repeat" description="PPR" evidence="2">
    <location>
        <begin position="635"/>
        <end position="665"/>
    </location>
</feature>
<reference evidence="5" key="1">
    <citation type="submission" date="2016-04" db="EMBL/GenBank/DDBJ databases">
        <authorList>
            <person name="Evans L.H."/>
            <person name="Alamgir A."/>
            <person name="Owens N."/>
            <person name="Weber N.D."/>
            <person name="Virtaneva K."/>
            <person name="Barbian K."/>
            <person name="Babar A."/>
            <person name="Rosenke K."/>
        </authorList>
    </citation>
    <scope>NUCLEOTIDE SEQUENCE [LARGE SCALE GENOMIC DNA]</scope>
    <source>
        <strain evidence="5">CBS 101.48</strain>
    </source>
</reference>
<evidence type="ECO:0000313" key="6">
    <source>
        <dbReference type="Proteomes" id="UP000078561"/>
    </source>
</evidence>